<evidence type="ECO:0000313" key="8">
    <source>
        <dbReference type="Proteomes" id="UP000193067"/>
    </source>
</evidence>
<name>A0A1Y2IW70_TRAC3</name>
<evidence type="ECO:0000256" key="4">
    <source>
        <dbReference type="RuleBase" id="RU361153"/>
    </source>
</evidence>
<evidence type="ECO:0000256" key="1">
    <source>
        <dbReference type="ARBA" id="ARBA00005641"/>
    </source>
</evidence>
<proteinExistence type="inferred from homology"/>
<reference evidence="7 8" key="1">
    <citation type="journal article" date="2015" name="Biotechnol. Biofuels">
        <title>Enhanced degradation of softwood versus hardwood by the white-rot fungus Pycnoporus coccineus.</title>
        <authorList>
            <person name="Couturier M."/>
            <person name="Navarro D."/>
            <person name="Chevret D."/>
            <person name="Henrissat B."/>
            <person name="Piumi F."/>
            <person name="Ruiz-Duenas F.J."/>
            <person name="Martinez A.T."/>
            <person name="Grigoriev I.V."/>
            <person name="Riley R."/>
            <person name="Lipzen A."/>
            <person name="Berrin J.G."/>
            <person name="Master E.R."/>
            <person name="Rosso M.N."/>
        </authorList>
    </citation>
    <scope>NUCLEOTIDE SEQUENCE [LARGE SCALE GENOMIC DNA]</scope>
    <source>
        <strain evidence="7 8">BRFM310</strain>
    </source>
</reference>
<dbReference type="GO" id="GO:0009986">
    <property type="term" value="C:cell surface"/>
    <property type="evidence" value="ECO:0007669"/>
    <property type="project" value="TreeGrafter"/>
</dbReference>
<dbReference type="EMBL" id="KZ084093">
    <property type="protein sequence ID" value="OSD05385.1"/>
    <property type="molecule type" value="Genomic_DNA"/>
</dbReference>
<feature type="domain" description="Glycoside hydrolase family 5" evidence="6">
    <location>
        <begin position="80"/>
        <end position="422"/>
    </location>
</feature>
<dbReference type="GO" id="GO:0009251">
    <property type="term" value="P:glucan catabolic process"/>
    <property type="evidence" value="ECO:0007669"/>
    <property type="project" value="TreeGrafter"/>
</dbReference>
<comment type="similarity">
    <text evidence="1 4">Belongs to the glycosyl hydrolase 5 (cellulase A) family.</text>
</comment>
<dbReference type="SUPFAM" id="SSF51445">
    <property type="entry name" value="(Trans)glycosidases"/>
    <property type="match status" value="1"/>
</dbReference>
<dbReference type="STRING" id="1353009.A0A1Y2IW70"/>
<keyword evidence="5" id="KW-0732">Signal</keyword>
<keyword evidence="2 4" id="KW-0378">Hydrolase</keyword>
<accession>A0A1Y2IW70</accession>
<gene>
    <name evidence="7" type="ORF">PYCCODRAFT_1432550</name>
</gene>
<dbReference type="Proteomes" id="UP000193067">
    <property type="component" value="Unassembled WGS sequence"/>
</dbReference>
<sequence>MMRFLPVVGALVASLLPRALAGIPDKIYGVNLGGWLVLEPWMLPAEWTAMGGQTGCCGDGCIGDEFSLVQAYPKTADQLFNKHWSTWFTQDHVNQLRDAGINTARIPLGYWIVEQLVDRQTEFYPRGGIKQLQRGLQQLRDAGIQVILDHHALPGVQTPGQSFTGHCTSDVEFYTEYNFHRALVWTAVMTALSHLDPSFSSVFAIEAVNEPIMDASQTPGYGDFQKNFVEVIRAVELILGIPVPGASLDVKISTTNFTAAISATVSASKIFNQEVKAALVEAVPILVELGIELVLPAVFNFDMAASPLSKTRAPLITNFMDINWQFNDPPNPADAAIGPQGYDNHLYYNFGGVADPNPDAYLTSICNLQRVQNDAALGDSPLWFGEWGLPTQFNATDDFLYKWADAQKLAYSKGKGWIFWNFMVEKSEQAGDLARQWSYLEGLRLGYLTNDPSKVHDPNVCAPYVNATNS</sequence>
<dbReference type="InterPro" id="IPR001547">
    <property type="entry name" value="Glyco_hydro_5"/>
</dbReference>
<dbReference type="InterPro" id="IPR050386">
    <property type="entry name" value="Glycosyl_hydrolase_5"/>
</dbReference>
<protein>
    <submittedName>
        <fullName evidence="7">Glycoside hydrolase family 5 protein</fullName>
    </submittedName>
</protein>
<evidence type="ECO:0000256" key="3">
    <source>
        <dbReference type="ARBA" id="ARBA00023295"/>
    </source>
</evidence>
<dbReference type="Gene3D" id="3.20.20.80">
    <property type="entry name" value="Glycosidases"/>
    <property type="match status" value="2"/>
</dbReference>
<feature type="chain" id="PRO_5012101573" evidence="5">
    <location>
        <begin position="22"/>
        <end position="470"/>
    </location>
</feature>
<organism evidence="7 8">
    <name type="scientific">Trametes coccinea (strain BRFM310)</name>
    <name type="common">Pycnoporus coccineus</name>
    <dbReference type="NCBI Taxonomy" id="1353009"/>
    <lineage>
        <taxon>Eukaryota</taxon>
        <taxon>Fungi</taxon>
        <taxon>Dikarya</taxon>
        <taxon>Basidiomycota</taxon>
        <taxon>Agaricomycotina</taxon>
        <taxon>Agaricomycetes</taxon>
        <taxon>Polyporales</taxon>
        <taxon>Polyporaceae</taxon>
        <taxon>Trametes</taxon>
    </lineage>
</organism>
<dbReference type="InterPro" id="IPR017853">
    <property type="entry name" value="GH"/>
</dbReference>
<dbReference type="Pfam" id="PF00150">
    <property type="entry name" value="Cellulase"/>
    <property type="match status" value="1"/>
</dbReference>
<keyword evidence="3 4" id="KW-0326">Glycosidase</keyword>
<dbReference type="AlphaFoldDB" id="A0A1Y2IW70"/>
<dbReference type="PANTHER" id="PTHR31297:SF42">
    <property type="entry name" value="GLYCOSIDE HYDROLASE FAMILY 5 DOMAIN-CONTAINING PROTEIN"/>
    <property type="match status" value="1"/>
</dbReference>
<dbReference type="GO" id="GO:0008422">
    <property type="term" value="F:beta-glucosidase activity"/>
    <property type="evidence" value="ECO:0007669"/>
    <property type="project" value="TreeGrafter"/>
</dbReference>
<dbReference type="OrthoDB" id="1887033at2759"/>
<dbReference type="PANTHER" id="PTHR31297">
    <property type="entry name" value="GLUCAN ENDO-1,6-BETA-GLUCOSIDASE B"/>
    <property type="match status" value="1"/>
</dbReference>
<feature type="signal peptide" evidence="5">
    <location>
        <begin position="1"/>
        <end position="21"/>
    </location>
</feature>
<evidence type="ECO:0000256" key="2">
    <source>
        <dbReference type="ARBA" id="ARBA00022801"/>
    </source>
</evidence>
<evidence type="ECO:0000259" key="6">
    <source>
        <dbReference type="Pfam" id="PF00150"/>
    </source>
</evidence>
<evidence type="ECO:0000313" key="7">
    <source>
        <dbReference type="EMBL" id="OSD05385.1"/>
    </source>
</evidence>
<keyword evidence="8" id="KW-1185">Reference proteome</keyword>
<evidence type="ECO:0000256" key="5">
    <source>
        <dbReference type="SAM" id="SignalP"/>
    </source>
</evidence>
<dbReference type="GO" id="GO:0005576">
    <property type="term" value="C:extracellular region"/>
    <property type="evidence" value="ECO:0007669"/>
    <property type="project" value="TreeGrafter"/>
</dbReference>